<evidence type="ECO:0000256" key="1">
    <source>
        <dbReference type="SAM" id="MobiDB-lite"/>
    </source>
</evidence>
<dbReference type="Proteomes" id="UP000295146">
    <property type="component" value="Unassembled WGS sequence"/>
</dbReference>
<organism evidence="2 3">
    <name type="scientific">Kribbella pratensis</name>
    <dbReference type="NCBI Taxonomy" id="2512112"/>
    <lineage>
        <taxon>Bacteria</taxon>
        <taxon>Bacillati</taxon>
        <taxon>Actinomycetota</taxon>
        <taxon>Actinomycetes</taxon>
        <taxon>Propionibacteriales</taxon>
        <taxon>Kribbellaceae</taxon>
        <taxon>Kribbella</taxon>
    </lineage>
</organism>
<dbReference type="EMBL" id="SODP01000001">
    <property type="protein sequence ID" value="TDW77930.1"/>
    <property type="molecule type" value="Genomic_DNA"/>
</dbReference>
<comment type="caution">
    <text evidence="2">The sequence shown here is derived from an EMBL/GenBank/DDBJ whole genome shotgun (WGS) entry which is preliminary data.</text>
</comment>
<sequence>MGAGRPGGVRPASVKERPFDGSGEQVPLRLIGTHGIRVGLTFLDHEVVR</sequence>
<evidence type="ECO:0000313" key="2">
    <source>
        <dbReference type="EMBL" id="TDW77930.1"/>
    </source>
</evidence>
<gene>
    <name evidence="2" type="ORF">EV653_3112</name>
</gene>
<proteinExistence type="predicted"/>
<feature type="region of interest" description="Disordered" evidence="1">
    <location>
        <begin position="1"/>
        <end position="26"/>
    </location>
</feature>
<protein>
    <submittedName>
        <fullName evidence="2">Uncharacterized protein</fullName>
    </submittedName>
</protein>
<name>A0A4R8CP52_9ACTN</name>
<accession>A0A4R8CP52</accession>
<reference evidence="2 3" key="1">
    <citation type="submission" date="2019-03" db="EMBL/GenBank/DDBJ databases">
        <title>Genomic Encyclopedia of Type Strains, Phase III (KMG-III): the genomes of soil and plant-associated and newly described type strains.</title>
        <authorList>
            <person name="Whitman W."/>
        </authorList>
    </citation>
    <scope>NUCLEOTIDE SEQUENCE [LARGE SCALE GENOMIC DNA]</scope>
    <source>
        <strain evidence="2 3">VKM Ac-2573</strain>
    </source>
</reference>
<evidence type="ECO:0000313" key="3">
    <source>
        <dbReference type="Proteomes" id="UP000295146"/>
    </source>
</evidence>
<keyword evidence="3" id="KW-1185">Reference proteome</keyword>
<dbReference type="AlphaFoldDB" id="A0A4R8CP52"/>